<dbReference type="OrthoDB" id="425681at2759"/>
<proteinExistence type="predicted"/>
<sequence length="620" mass="69915">MWLHFRPGRRTKEGGHRKFSGWLYVAPARSREAFIFHVPPPRACQIAALSAAFYRRTSIGRIRFLALRRWRTRRAQRARRSEVIVDGAIEYSYRDLCEKIWNAVGKKKGSGIVEPAHWIIRRQFRAAVSCVVRVIILVHRVITVSRVGRVLNRNRIECITSRIRGKHSIVKKPQAHGRRCRNSDIRERCDLKDVAIRVEKDMSQWFHRPDMMNENRQTEQIYRANVCDEKVGKGRPRKSYANDIGGMLKKDQILRTRNRRACTKRLTDHKRAVNQQASHQKVEDQRHLWVLAPQRCHRCVSSFLVGIEYLMEEILASAHVSARLGIKCISSSHIPTDYDPNQDPDRYPVIEVVAAQKRDFEEIFNGMVMIDIVRNHAVRRAAAAPKEILSAWSRNTSSRKPVRVGGYRGLVCRAFKSKAIAAALLNVLDIRSAIVTDDAHFVSSRAIVQVWKGHGRACGAAFRKRTRPRDADALNADRTSLTGAARVPAEVVELAARAHLGDEGAPGLAWVSARASSARRRSRTTNTDGVERLPRPPETAADRRPPPAARPRSRPGNNNPEGNGPISPPDKRAGDDAGRIVSGRHLGGAFDAFQPPPLGSATAAFLRSDRLTQLKEDERK</sequence>
<accession>A0A4C1YJH2</accession>
<organism evidence="2 3">
    <name type="scientific">Eumeta variegata</name>
    <name type="common">Bagworm moth</name>
    <name type="synonym">Eumeta japonica</name>
    <dbReference type="NCBI Taxonomy" id="151549"/>
    <lineage>
        <taxon>Eukaryota</taxon>
        <taxon>Metazoa</taxon>
        <taxon>Ecdysozoa</taxon>
        <taxon>Arthropoda</taxon>
        <taxon>Hexapoda</taxon>
        <taxon>Insecta</taxon>
        <taxon>Pterygota</taxon>
        <taxon>Neoptera</taxon>
        <taxon>Endopterygota</taxon>
        <taxon>Lepidoptera</taxon>
        <taxon>Glossata</taxon>
        <taxon>Ditrysia</taxon>
        <taxon>Tineoidea</taxon>
        <taxon>Psychidae</taxon>
        <taxon>Oiketicinae</taxon>
        <taxon>Eumeta</taxon>
    </lineage>
</organism>
<gene>
    <name evidence="2" type="ORF">EVAR_59492_1</name>
</gene>
<dbReference type="EMBL" id="BGZK01001212">
    <property type="protein sequence ID" value="GBP74557.1"/>
    <property type="molecule type" value="Genomic_DNA"/>
</dbReference>
<dbReference type="Proteomes" id="UP000299102">
    <property type="component" value="Unassembled WGS sequence"/>
</dbReference>
<evidence type="ECO:0000313" key="3">
    <source>
        <dbReference type="Proteomes" id="UP000299102"/>
    </source>
</evidence>
<dbReference type="AlphaFoldDB" id="A0A4C1YJH2"/>
<keyword evidence="3" id="KW-1185">Reference proteome</keyword>
<evidence type="ECO:0000256" key="1">
    <source>
        <dbReference type="SAM" id="MobiDB-lite"/>
    </source>
</evidence>
<evidence type="ECO:0000313" key="2">
    <source>
        <dbReference type="EMBL" id="GBP74557.1"/>
    </source>
</evidence>
<feature type="region of interest" description="Disordered" evidence="1">
    <location>
        <begin position="513"/>
        <end position="600"/>
    </location>
</feature>
<name>A0A4C1YJH2_EUMVA</name>
<feature type="compositionally biased region" description="Basic and acidic residues" evidence="1">
    <location>
        <begin position="529"/>
        <end position="545"/>
    </location>
</feature>
<feature type="compositionally biased region" description="Basic and acidic residues" evidence="1">
    <location>
        <begin position="569"/>
        <end position="578"/>
    </location>
</feature>
<comment type="caution">
    <text evidence="2">The sequence shown here is derived from an EMBL/GenBank/DDBJ whole genome shotgun (WGS) entry which is preliminary data.</text>
</comment>
<reference evidence="2 3" key="1">
    <citation type="journal article" date="2019" name="Commun. Biol.">
        <title>The bagworm genome reveals a unique fibroin gene that provides high tensile strength.</title>
        <authorList>
            <person name="Kono N."/>
            <person name="Nakamura H."/>
            <person name="Ohtoshi R."/>
            <person name="Tomita M."/>
            <person name="Numata K."/>
            <person name="Arakawa K."/>
        </authorList>
    </citation>
    <scope>NUCLEOTIDE SEQUENCE [LARGE SCALE GENOMIC DNA]</scope>
</reference>
<feature type="compositionally biased region" description="Low complexity" evidence="1">
    <location>
        <begin position="554"/>
        <end position="565"/>
    </location>
</feature>
<protein>
    <submittedName>
        <fullName evidence="2">Uncharacterized protein</fullName>
    </submittedName>
</protein>